<dbReference type="InterPro" id="IPR035874">
    <property type="entry name" value="IDS"/>
</dbReference>
<proteinExistence type="inferred from homology"/>
<keyword evidence="4" id="KW-0732">Signal</keyword>
<accession>A0AA88Y2M2</accession>
<dbReference type="AlphaFoldDB" id="A0AA88Y2M2"/>
<evidence type="ECO:0000259" key="7">
    <source>
        <dbReference type="Pfam" id="PF00884"/>
    </source>
</evidence>
<dbReference type="GO" id="GO:0004423">
    <property type="term" value="F:iduronate-2-sulfatase activity"/>
    <property type="evidence" value="ECO:0007669"/>
    <property type="project" value="InterPro"/>
</dbReference>
<evidence type="ECO:0000313" key="8">
    <source>
        <dbReference type="EMBL" id="KAK3097190.1"/>
    </source>
</evidence>
<keyword evidence="6" id="KW-0106">Calcium</keyword>
<dbReference type="SUPFAM" id="SSF53649">
    <property type="entry name" value="Alkaline phosphatase-like"/>
    <property type="match status" value="1"/>
</dbReference>
<evidence type="ECO:0000256" key="3">
    <source>
        <dbReference type="ARBA" id="ARBA00022723"/>
    </source>
</evidence>
<dbReference type="InterPro" id="IPR024607">
    <property type="entry name" value="Sulfatase_CS"/>
</dbReference>
<name>A0AA88Y2M2_PINIB</name>
<evidence type="ECO:0000256" key="1">
    <source>
        <dbReference type="ARBA" id="ARBA00001913"/>
    </source>
</evidence>
<evidence type="ECO:0000256" key="5">
    <source>
        <dbReference type="ARBA" id="ARBA00022801"/>
    </source>
</evidence>
<dbReference type="InterPro" id="IPR017850">
    <property type="entry name" value="Alkaline_phosphatase_core_sf"/>
</dbReference>
<keyword evidence="9" id="KW-1185">Reference proteome</keyword>
<dbReference type="PANTHER" id="PTHR45953:SF1">
    <property type="entry name" value="IDURONATE 2-SULFATASE"/>
    <property type="match status" value="1"/>
</dbReference>
<evidence type="ECO:0000313" key="9">
    <source>
        <dbReference type="Proteomes" id="UP001186944"/>
    </source>
</evidence>
<dbReference type="Proteomes" id="UP001186944">
    <property type="component" value="Unassembled WGS sequence"/>
</dbReference>
<organism evidence="8 9">
    <name type="scientific">Pinctada imbricata</name>
    <name type="common">Atlantic pearl-oyster</name>
    <name type="synonym">Pinctada martensii</name>
    <dbReference type="NCBI Taxonomy" id="66713"/>
    <lineage>
        <taxon>Eukaryota</taxon>
        <taxon>Metazoa</taxon>
        <taxon>Spiralia</taxon>
        <taxon>Lophotrochozoa</taxon>
        <taxon>Mollusca</taxon>
        <taxon>Bivalvia</taxon>
        <taxon>Autobranchia</taxon>
        <taxon>Pteriomorphia</taxon>
        <taxon>Pterioida</taxon>
        <taxon>Pterioidea</taxon>
        <taxon>Pteriidae</taxon>
        <taxon>Pinctada</taxon>
    </lineage>
</organism>
<feature type="domain" description="Sulfatase N-terminal" evidence="7">
    <location>
        <begin position="20"/>
        <end position="375"/>
    </location>
</feature>
<sequence length="515" mass="58462">MKIIGLISLLPILNFCDGRKNVLFLVADDMRPELGCYYGDDFPSKIHPLMHTPNIDALARRSLLLKRAYVQQAVCSPSRTSLLTGRRPDTTHIYDLHSYFRDIGGNFTTIPQYFKMNGYTSVGMGKIFHQGHASNNDDPISWSMPYFHAPNQAYWINSNVSSWRAVSETEMKENPLPDKQITDRAMEVLKNVAPDAKSGKKPFFVAVGFHKPHLPFVFPDKMLQYYPKESIHLPDNEYAPVNMPEIAWRNCKGLLMKPDLQQKNVTMDMNVTFPSQVTLDLRRAYYSAISWIDSLIGRVLTELDDLGLSNNTIVSFFGDHGWQLGEHGAWCKMTNFELATHAPMMIHIPGMTEGGIVSEELTEFVDLFPTLAEAAELSPLQLCPITSSNISLCREGTSLMPLIKEPNTPLKRAAFSQYPRKVNDTIFNVMGYTMRTEKYRYTEWAKFSGAPAYGPDWNILFGVELYDHQTDPDENYNRAMDSSYATIRQSLSQQLRAGWRKAVLLRVPSESDILG</sequence>
<comment type="cofactor">
    <cofactor evidence="1">
        <name>Ca(2+)</name>
        <dbReference type="ChEBI" id="CHEBI:29108"/>
    </cofactor>
</comment>
<comment type="similarity">
    <text evidence="2">Belongs to the sulfatase family.</text>
</comment>
<protein>
    <recommendedName>
        <fullName evidence="7">Sulfatase N-terminal domain-containing protein</fullName>
    </recommendedName>
</protein>
<dbReference type="PANTHER" id="PTHR45953">
    <property type="entry name" value="IDURONATE 2-SULFATASE"/>
    <property type="match status" value="1"/>
</dbReference>
<dbReference type="Pfam" id="PF00884">
    <property type="entry name" value="Sulfatase"/>
    <property type="match status" value="1"/>
</dbReference>
<dbReference type="PROSITE" id="PS00523">
    <property type="entry name" value="SULFATASE_1"/>
    <property type="match status" value="1"/>
</dbReference>
<dbReference type="GO" id="GO:0046872">
    <property type="term" value="F:metal ion binding"/>
    <property type="evidence" value="ECO:0007669"/>
    <property type="project" value="UniProtKB-KW"/>
</dbReference>
<dbReference type="EMBL" id="VSWD01000007">
    <property type="protein sequence ID" value="KAK3097190.1"/>
    <property type="molecule type" value="Genomic_DNA"/>
</dbReference>
<keyword evidence="3" id="KW-0479">Metal-binding</keyword>
<comment type="caution">
    <text evidence="8">The sequence shown here is derived from an EMBL/GenBank/DDBJ whole genome shotgun (WGS) entry which is preliminary data.</text>
</comment>
<evidence type="ECO:0000256" key="4">
    <source>
        <dbReference type="ARBA" id="ARBA00022729"/>
    </source>
</evidence>
<evidence type="ECO:0000256" key="6">
    <source>
        <dbReference type="ARBA" id="ARBA00022837"/>
    </source>
</evidence>
<gene>
    <name evidence="8" type="ORF">FSP39_007306</name>
</gene>
<dbReference type="Gene3D" id="3.40.720.10">
    <property type="entry name" value="Alkaline Phosphatase, subunit A"/>
    <property type="match status" value="1"/>
</dbReference>
<keyword evidence="5" id="KW-0378">Hydrolase</keyword>
<evidence type="ECO:0000256" key="2">
    <source>
        <dbReference type="ARBA" id="ARBA00008779"/>
    </source>
</evidence>
<reference evidence="8" key="1">
    <citation type="submission" date="2019-08" db="EMBL/GenBank/DDBJ databases">
        <title>The improved chromosome-level genome for the pearl oyster Pinctada fucata martensii using PacBio sequencing and Hi-C.</title>
        <authorList>
            <person name="Zheng Z."/>
        </authorList>
    </citation>
    <scope>NUCLEOTIDE SEQUENCE</scope>
    <source>
        <strain evidence="8">ZZ-2019</strain>
        <tissue evidence="8">Adductor muscle</tissue>
    </source>
</reference>
<dbReference type="InterPro" id="IPR000917">
    <property type="entry name" value="Sulfatase_N"/>
</dbReference>
<dbReference type="GO" id="GO:0005737">
    <property type="term" value="C:cytoplasm"/>
    <property type="evidence" value="ECO:0007669"/>
    <property type="project" value="TreeGrafter"/>
</dbReference>
<dbReference type="CDD" id="cd16030">
    <property type="entry name" value="iduronate-2-sulfatase"/>
    <property type="match status" value="1"/>
</dbReference>